<gene>
    <name evidence="3" type="primary">opuBC</name>
    <name evidence="3" type="ORF">ADA01nite_19890</name>
</gene>
<feature type="signal peptide" evidence="1">
    <location>
        <begin position="1"/>
        <end position="23"/>
    </location>
</feature>
<sequence>MKKITLVAAFLSLLLLLGGCTQGKSVTVGTQTFTETKILGYMYKYLIEDRSDINVDVKTDLLSSPFVINAIKENEIQMGTAYTGEIFNGWFPVKPSKDPQNVLEQAKKGFDKHYGITWMDPLGFENTYAFTVRKDVAEKYNLKKISDLKGISQDMKLGVDTAWLERKDDGYDAFSKTYGLTFGQLNPMEINLVYTAVQSKDVDIVLAYSSDPRIEEFNLVTLEDDRKFFPPYLASPIVLKETLKQYPEIEPALKPLIGKIDLDTIRMLNAEVDLKKRDPKDVAKEFLEKQGLLKRR</sequence>
<dbReference type="GO" id="GO:0022857">
    <property type="term" value="F:transmembrane transporter activity"/>
    <property type="evidence" value="ECO:0007669"/>
    <property type="project" value="InterPro"/>
</dbReference>
<comment type="caution">
    <text evidence="3">The sequence shown here is derived from an EMBL/GenBank/DDBJ whole genome shotgun (WGS) entry which is preliminary data.</text>
</comment>
<dbReference type="Pfam" id="PF04069">
    <property type="entry name" value="OpuAC"/>
    <property type="match status" value="1"/>
</dbReference>
<evidence type="ECO:0000256" key="1">
    <source>
        <dbReference type="SAM" id="SignalP"/>
    </source>
</evidence>
<name>A0A511V6X8_9BACL</name>
<feature type="chain" id="PRO_5022035183" evidence="1">
    <location>
        <begin position="24"/>
        <end position="296"/>
    </location>
</feature>
<protein>
    <submittedName>
        <fullName evidence="3">Choline-binding protein</fullName>
    </submittedName>
</protein>
<dbReference type="Proteomes" id="UP000321157">
    <property type="component" value="Unassembled WGS sequence"/>
</dbReference>
<evidence type="ECO:0000313" key="4">
    <source>
        <dbReference type="Proteomes" id="UP000321157"/>
    </source>
</evidence>
<dbReference type="Gene3D" id="3.40.190.10">
    <property type="entry name" value="Periplasmic binding protein-like II"/>
    <property type="match status" value="1"/>
</dbReference>
<dbReference type="AlphaFoldDB" id="A0A511V6X8"/>
<dbReference type="PROSITE" id="PS51257">
    <property type="entry name" value="PROKAR_LIPOPROTEIN"/>
    <property type="match status" value="1"/>
</dbReference>
<dbReference type="SUPFAM" id="SSF53850">
    <property type="entry name" value="Periplasmic binding protein-like II"/>
    <property type="match status" value="1"/>
</dbReference>
<dbReference type="GO" id="GO:0043190">
    <property type="term" value="C:ATP-binding cassette (ABC) transporter complex"/>
    <property type="evidence" value="ECO:0007669"/>
    <property type="project" value="InterPro"/>
</dbReference>
<reference evidence="3 4" key="1">
    <citation type="submission" date="2019-07" db="EMBL/GenBank/DDBJ databases">
        <title>Whole genome shotgun sequence of Aneurinibacillus danicus NBRC 102444.</title>
        <authorList>
            <person name="Hosoyama A."/>
            <person name="Uohara A."/>
            <person name="Ohji S."/>
            <person name="Ichikawa N."/>
        </authorList>
    </citation>
    <scope>NUCLEOTIDE SEQUENCE [LARGE SCALE GENOMIC DNA]</scope>
    <source>
        <strain evidence="3 4">NBRC 102444</strain>
    </source>
</reference>
<feature type="domain" description="ABC-type glycine betaine transport system substrate-binding" evidence="2">
    <location>
        <begin position="24"/>
        <end position="289"/>
    </location>
</feature>
<evidence type="ECO:0000259" key="2">
    <source>
        <dbReference type="Pfam" id="PF04069"/>
    </source>
</evidence>
<proteinExistence type="predicted"/>
<organism evidence="3 4">
    <name type="scientific">Aneurinibacillus danicus</name>
    <dbReference type="NCBI Taxonomy" id="267746"/>
    <lineage>
        <taxon>Bacteria</taxon>
        <taxon>Bacillati</taxon>
        <taxon>Bacillota</taxon>
        <taxon>Bacilli</taxon>
        <taxon>Bacillales</taxon>
        <taxon>Paenibacillaceae</taxon>
        <taxon>Aneurinibacillus group</taxon>
        <taxon>Aneurinibacillus</taxon>
    </lineage>
</organism>
<dbReference type="RefSeq" id="WP_146809798.1">
    <property type="nucleotide sequence ID" value="NZ_BJXX01000083.1"/>
</dbReference>
<keyword evidence="4" id="KW-1185">Reference proteome</keyword>
<dbReference type="Gene3D" id="3.40.190.120">
    <property type="entry name" value="Osmoprotection protein (prox), domain 2"/>
    <property type="match status" value="1"/>
</dbReference>
<accession>A0A511V6X8</accession>
<dbReference type="OrthoDB" id="9801163at2"/>
<evidence type="ECO:0000313" key="3">
    <source>
        <dbReference type="EMBL" id="GEN34529.1"/>
    </source>
</evidence>
<dbReference type="InterPro" id="IPR007210">
    <property type="entry name" value="ABC_Gly_betaine_transp_sub-bd"/>
</dbReference>
<dbReference type="EMBL" id="BJXX01000083">
    <property type="protein sequence ID" value="GEN34529.1"/>
    <property type="molecule type" value="Genomic_DNA"/>
</dbReference>
<keyword evidence="1" id="KW-0732">Signal</keyword>